<comment type="caution">
    <text evidence="11">The sequence shown here is derived from an EMBL/GenBank/DDBJ whole genome shotgun (WGS) entry which is preliminary data.</text>
</comment>
<comment type="catalytic activity">
    <reaction evidence="8 9">
        <text>guanine + H2O + H(+) = xanthine + NH4(+)</text>
        <dbReference type="Rhea" id="RHEA:14665"/>
        <dbReference type="ChEBI" id="CHEBI:15377"/>
        <dbReference type="ChEBI" id="CHEBI:15378"/>
        <dbReference type="ChEBI" id="CHEBI:16235"/>
        <dbReference type="ChEBI" id="CHEBI:17712"/>
        <dbReference type="ChEBI" id="CHEBI:28938"/>
        <dbReference type="EC" id="3.5.4.3"/>
    </reaction>
</comment>
<reference evidence="11" key="1">
    <citation type="submission" date="2019-08" db="EMBL/GenBank/DDBJ databases">
        <title>The genome of the North American firefly Photinus pyralis.</title>
        <authorList>
            <consortium name="Photinus pyralis genome working group"/>
            <person name="Fallon T.R."/>
            <person name="Sander Lower S.E."/>
            <person name="Weng J.-K."/>
        </authorList>
    </citation>
    <scope>NUCLEOTIDE SEQUENCE</scope>
    <source>
        <strain evidence="11">TRF0915ILg1</strain>
        <tissue evidence="11">Whole body</tissue>
    </source>
</reference>
<dbReference type="GO" id="GO:0008270">
    <property type="term" value="F:zinc ion binding"/>
    <property type="evidence" value="ECO:0007669"/>
    <property type="project" value="UniProtKB-UniRule"/>
</dbReference>
<dbReference type="Pfam" id="PF01979">
    <property type="entry name" value="Amidohydro_1"/>
    <property type="match status" value="1"/>
</dbReference>
<evidence type="ECO:0000256" key="1">
    <source>
        <dbReference type="ARBA" id="ARBA00004984"/>
    </source>
</evidence>
<proteinExistence type="inferred from homology"/>
<evidence type="ECO:0000313" key="12">
    <source>
        <dbReference type="Proteomes" id="UP000801492"/>
    </source>
</evidence>
<dbReference type="Gene3D" id="3.20.20.140">
    <property type="entry name" value="Metal-dependent hydrolases"/>
    <property type="match status" value="1"/>
</dbReference>
<evidence type="ECO:0000256" key="8">
    <source>
        <dbReference type="ARBA" id="ARBA00051148"/>
    </source>
</evidence>
<keyword evidence="7 9" id="KW-0862">Zinc</keyword>
<dbReference type="Proteomes" id="UP000801492">
    <property type="component" value="Unassembled WGS sequence"/>
</dbReference>
<comment type="function">
    <text evidence="9">Catalyzes the hydrolytic deamination of guanine, producing xanthine and ammonia.</text>
</comment>
<comment type="similarity">
    <text evidence="2 9">Belongs to the metallo-dependent hydrolases superfamily. ATZ/TRZ family.</text>
</comment>
<protein>
    <recommendedName>
        <fullName evidence="4 9">Guanine deaminase</fullName>
        <shortName evidence="9">Guanase</shortName>
        <ecNumber evidence="3 9">3.5.4.3</ecNumber>
    </recommendedName>
    <alternativeName>
        <fullName evidence="9">Guanine aminohydrolase</fullName>
    </alternativeName>
</protein>
<evidence type="ECO:0000256" key="5">
    <source>
        <dbReference type="ARBA" id="ARBA00022723"/>
    </source>
</evidence>
<comment type="cofactor">
    <cofactor evidence="9">
        <name>Zn(2+)</name>
        <dbReference type="ChEBI" id="CHEBI:29105"/>
    </cofactor>
    <text evidence="9">Binds 1 zinc ion per subunit.</text>
</comment>
<feature type="domain" description="Amidohydrolase-related" evidence="10">
    <location>
        <begin position="68"/>
        <end position="439"/>
    </location>
</feature>
<dbReference type="InterPro" id="IPR006680">
    <property type="entry name" value="Amidohydro-rel"/>
</dbReference>
<dbReference type="PANTHER" id="PTHR11271:SF6">
    <property type="entry name" value="GUANINE DEAMINASE"/>
    <property type="match status" value="1"/>
</dbReference>
<accession>A0A8K0CZ32</accession>
<dbReference type="GO" id="GO:0008892">
    <property type="term" value="F:guanine deaminase activity"/>
    <property type="evidence" value="ECO:0007669"/>
    <property type="project" value="UniProtKB-UniRule"/>
</dbReference>
<dbReference type="SUPFAM" id="SSF51338">
    <property type="entry name" value="Composite domain of metallo-dependent hydrolases"/>
    <property type="match status" value="2"/>
</dbReference>
<dbReference type="InterPro" id="IPR014311">
    <property type="entry name" value="Guanine_deaminase"/>
</dbReference>
<name>A0A8K0CZ32_IGNLU</name>
<evidence type="ECO:0000259" key="10">
    <source>
        <dbReference type="Pfam" id="PF01979"/>
    </source>
</evidence>
<dbReference type="AlphaFoldDB" id="A0A8K0CZ32"/>
<dbReference type="OrthoDB" id="194468at2759"/>
<dbReference type="Gene3D" id="2.30.40.10">
    <property type="entry name" value="Urease, subunit C, domain 1"/>
    <property type="match status" value="1"/>
</dbReference>
<dbReference type="EC" id="3.5.4.3" evidence="3 9"/>
<dbReference type="EMBL" id="VTPC01005230">
    <property type="protein sequence ID" value="KAF2896259.1"/>
    <property type="molecule type" value="Genomic_DNA"/>
</dbReference>
<keyword evidence="12" id="KW-1185">Reference proteome</keyword>
<sequence>MPDQTVHIYIGNIIHCNKPFTVHTFEKGFIAVRGSKILAIDNVSALGKYKINLGLRNTHEVLLKDSQILIPGLIDTHIHACQYPNIGLGLDRPLLEWLDTYTYPMEKKFKEVEYSAKVYDAVVKRTLYHGTTTACYFASLFGNTNLILADAAIKYGQRALVGKVNMTRLAPPDYLETPEQTVTNTRRFIEAMLAKKSNLVKPIITPRFALSLQMEEMKKLADLAKEFNLHIQTHISENTEECKEIGNLFGKPYADVYDEANLLTEKTILAHAVYLSEAEIRLIAESGSSVSHCPSSNLNLRSGLCDVKELVHAGVRVGLGTDVSGGRSLSIMDAMRSAIDTSVAISFHKNKEDEEYDPLNCYDVFYLATLGGAEALALDDIIGNFEVDKEFDALIVDMGIEEGCADYLHECTPLELLQKFVYVGDDRNIVSVFVSGKKVK</sequence>
<dbReference type="PANTHER" id="PTHR11271">
    <property type="entry name" value="GUANINE DEAMINASE"/>
    <property type="match status" value="1"/>
</dbReference>
<evidence type="ECO:0000256" key="9">
    <source>
        <dbReference type="RuleBase" id="RU366009"/>
    </source>
</evidence>
<organism evidence="11 12">
    <name type="scientific">Ignelater luminosus</name>
    <name type="common">Cucubano</name>
    <name type="synonym">Pyrophorus luminosus</name>
    <dbReference type="NCBI Taxonomy" id="2038154"/>
    <lineage>
        <taxon>Eukaryota</taxon>
        <taxon>Metazoa</taxon>
        <taxon>Ecdysozoa</taxon>
        <taxon>Arthropoda</taxon>
        <taxon>Hexapoda</taxon>
        <taxon>Insecta</taxon>
        <taxon>Pterygota</taxon>
        <taxon>Neoptera</taxon>
        <taxon>Endopterygota</taxon>
        <taxon>Coleoptera</taxon>
        <taxon>Polyphaga</taxon>
        <taxon>Elateriformia</taxon>
        <taxon>Elateroidea</taxon>
        <taxon>Elateridae</taxon>
        <taxon>Agrypninae</taxon>
        <taxon>Pyrophorini</taxon>
        <taxon>Ignelater</taxon>
    </lineage>
</organism>
<keyword evidence="6 9" id="KW-0378">Hydrolase</keyword>
<dbReference type="SUPFAM" id="SSF51556">
    <property type="entry name" value="Metallo-dependent hydrolases"/>
    <property type="match status" value="1"/>
</dbReference>
<dbReference type="GO" id="GO:0005829">
    <property type="term" value="C:cytosol"/>
    <property type="evidence" value="ECO:0007669"/>
    <property type="project" value="TreeGrafter"/>
</dbReference>
<evidence type="ECO:0000313" key="11">
    <source>
        <dbReference type="EMBL" id="KAF2896259.1"/>
    </source>
</evidence>
<dbReference type="FunFam" id="3.20.20.140:FF:000022">
    <property type="entry name" value="Guanine deaminase"/>
    <property type="match status" value="1"/>
</dbReference>
<evidence type="ECO:0000256" key="6">
    <source>
        <dbReference type="ARBA" id="ARBA00022801"/>
    </source>
</evidence>
<comment type="pathway">
    <text evidence="1 9">Purine metabolism; guanine degradation; xanthine from guanine: step 1/1.</text>
</comment>
<gene>
    <name evidence="11" type="ORF">ILUMI_09917</name>
</gene>
<evidence type="ECO:0000256" key="7">
    <source>
        <dbReference type="ARBA" id="ARBA00022833"/>
    </source>
</evidence>
<evidence type="ECO:0000256" key="4">
    <source>
        <dbReference type="ARBA" id="ARBA00014514"/>
    </source>
</evidence>
<dbReference type="GO" id="GO:0006147">
    <property type="term" value="P:guanine catabolic process"/>
    <property type="evidence" value="ECO:0007669"/>
    <property type="project" value="UniProtKB-UniRule"/>
</dbReference>
<dbReference type="NCBIfam" id="TIGR02967">
    <property type="entry name" value="guan_deamin"/>
    <property type="match status" value="1"/>
</dbReference>
<evidence type="ECO:0000256" key="2">
    <source>
        <dbReference type="ARBA" id="ARBA00006745"/>
    </source>
</evidence>
<dbReference type="UniPathway" id="UPA00603">
    <property type="reaction ID" value="UER00660"/>
</dbReference>
<dbReference type="InterPro" id="IPR011059">
    <property type="entry name" value="Metal-dep_hydrolase_composite"/>
</dbReference>
<keyword evidence="5 9" id="KW-0479">Metal-binding</keyword>
<dbReference type="InterPro" id="IPR032466">
    <property type="entry name" value="Metal_Hydrolase"/>
</dbReference>
<evidence type="ECO:0000256" key="3">
    <source>
        <dbReference type="ARBA" id="ARBA00012781"/>
    </source>
</evidence>
<dbReference type="InterPro" id="IPR051607">
    <property type="entry name" value="Metallo-dep_hydrolases"/>
</dbReference>